<dbReference type="GO" id="GO:0005634">
    <property type="term" value="C:nucleus"/>
    <property type="evidence" value="ECO:0007669"/>
    <property type="project" value="TreeGrafter"/>
</dbReference>
<dbReference type="Gene3D" id="3.30.1370.10">
    <property type="entry name" value="K Homology domain, type 1"/>
    <property type="match status" value="1"/>
</dbReference>
<dbReference type="CDD" id="cd22384">
    <property type="entry name" value="KH-I_KHDRBS"/>
    <property type="match status" value="1"/>
</dbReference>
<protein>
    <submittedName>
        <fullName evidence="4">K Homology domain containing protein</fullName>
    </submittedName>
</protein>
<dbReference type="OrthoDB" id="6777263at2759"/>
<sequence length="308" mass="36349">MTGFREKEVEDVNDKSAQQEEKLNEYLRQLLSEKAVISEKQCPFAFRFIDEEISRIQQKLIKGPPRDTRYIDVYHEKPVKISVKVLVPVKEHPRFNFIGKLLGQKGNNLKQLQEETMCYMNICGRGSMRDREKEEELRQSLEPKYAHLTEDLHVEIHTIAPPAEAHTRIAQALIQVRKYLVPEYNVEQTERFFQSKKSILVKLEEEEDWMDSPKRSMYKEETDVVRKGPLSRARPRSPITSKSSVMSILNKARIAMEESHNIEHRRTVHSHDYEEYEENYRPPSKKFMDRSSPYGKSAPDVCYTKRKY</sequence>
<feature type="region of interest" description="Disordered" evidence="2">
    <location>
        <begin position="220"/>
        <end position="242"/>
    </location>
</feature>
<comment type="caution">
    <text evidence="4">The sequence shown here is derived from an EMBL/GenBank/DDBJ whole genome shotgun (WGS) entry which is preliminary data.</text>
</comment>
<dbReference type="InterPro" id="IPR045071">
    <property type="entry name" value="BBP-like"/>
</dbReference>
<organism evidence="4 5">
    <name type="scientific">Oryctes borbonicus</name>
    <dbReference type="NCBI Taxonomy" id="1629725"/>
    <lineage>
        <taxon>Eukaryota</taxon>
        <taxon>Metazoa</taxon>
        <taxon>Ecdysozoa</taxon>
        <taxon>Arthropoda</taxon>
        <taxon>Hexapoda</taxon>
        <taxon>Insecta</taxon>
        <taxon>Pterygota</taxon>
        <taxon>Neoptera</taxon>
        <taxon>Endopterygota</taxon>
        <taxon>Coleoptera</taxon>
        <taxon>Polyphaga</taxon>
        <taxon>Scarabaeiformia</taxon>
        <taxon>Scarabaeidae</taxon>
        <taxon>Dynastinae</taxon>
        <taxon>Oryctes</taxon>
    </lineage>
</organism>
<name>A0A0T6BEZ4_9SCAR</name>
<evidence type="ECO:0000313" key="4">
    <source>
        <dbReference type="EMBL" id="KRT85893.1"/>
    </source>
</evidence>
<dbReference type="InterPro" id="IPR036612">
    <property type="entry name" value="KH_dom_type_1_sf"/>
</dbReference>
<dbReference type="Proteomes" id="UP000051574">
    <property type="component" value="Unassembled WGS sequence"/>
</dbReference>
<evidence type="ECO:0000256" key="1">
    <source>
        <dbReference type="ARBA" id="ARBA00022884"/>
    </source>
</evidence>
<evidence type="ECO:0000256" key="2">
    <source>
        <dbReference type="SAM" id="MobiDB-lite"/>
    </source>
</evidence>
<dbReference type="AlphaFoldDB" id="A0A0T6BEZ4"/>
<gene>
    <name evidence="4" type="ORF">AMK59_1520</name>
</gene>
<evidence type="ECO:0000259" key="3">
    <source>
        <dbReference type="SMART" id="SM00322"/>
    </source>
</evidence>
<dbReference type="InterPro" id="IPR055256">
    <property type="entry name" value="KH_1_KHDC4/BBP-like"/>
</dbReference>
<reference evidence="4 5" key="1">
    <citation type="submission" date="2015-09" db="EMBL/GenBank/DDBJ databases">
        <title>Draft genome of the scarab beetle Oryctes borbonicus.</title>
        <authorList>
            <person name="Meyer J.M."/>
            <person name="Markov G.V."/>
            <person name="Baskaran P."/>
            <person name="Herrmann M."/>
            <person name="Sommer R.J."/>
            <person name="Roedelsperger C."/>
        </authorList>
    </citation>
    <scope>NUCLEOTIDE SEQUENCE [LARGE SCALE GENOMIC DNA]</scope>
    <source>
        <strain evidence="4">OB123</strain>
        <tissue evidence="4">Whole animal</tissue>
    </source>
</reference>
<dbReference type="GO" id="GO:0003729">
    <property type="term" value="F:mRNA binding"/>
    <property type="evidence" value="ECO:0007669"/>
    <property type="project" value="TreeGrafter"/>
</dbReference>
<evidence type="ECO:0000313" key="5">
    <source>
        <dbReference type="Proteomes" id="UP000051574"/>
    </source>
</evidence>
<dbReference type="Pfam" id="PF22675">
    <property type="entry name" value="KH-I_KHDC4-BBP"/>
    <property type="match status" value="1"/>
</dbReference>
<dbReference type="GO" id="GO:0000381">
    <property type="term" value="P:regulation of alternative mRNA splicing, via spliceosome"/>
    <property type="evidence" value="ECO:0007669"/>
    <property type="project" value="TreeGrafter"/>
</dbReference>
<feature type="domain" description="K Homology" evidence="3">
    <location>
        <begin position="79"/>
        <end position="178"/>
    </location>
</feature>
<feature type="region of interest" description="Disordered" evidence="2">
    <location>
        <begin position="273"/>
        <end position="300"/>
    </location>
</feature>
<dbReference type="PANTHER" id="PTHR11208:SF42">
    <property type="entry name" value="QUAKING RELATED 54B, ISOFORM E"/>
    <property type="match status" value="1"/>
</dbReference>
<keyword evidence="5" id="KW-1185">Reference proteome</keyword>
<dbReference type="SMART" id="SM00322">
    <property type="entry name" value="KH"/>
    <property type="match status" value="1"/>
</dbReference>
<dbReference type="InterPro" id="IPR004087">
    <property type="entry name" value="KH_dom"/>
</dbReference>
<dbReference type="PANTHER" id="PTHR11208">
    <property type="entry name" value="RNA-BINDING PROTEIN RELATED"/>
    <property type="match status" value="1"/>
</dbReference>
<dbReference type="SUPFAM" id="SSF54791">
    <property type="entry name" value="Eukaryotic type KH-domain (KH-domain type I)"/>
    <property type="match status" value="1"/>
</dbReference>
<proteinExistence type="predicted"/>
<accession>A0A0T6BEZ4</accession>
<dbReference type="EMBL" id="LJIG01001047">
    <property type="protein sequence ID" value="KRT85893.1"/>
    <property type="molecule type" value="Genomic_DNA"/>
</dbReference>
<keyword evidence="1" id="KW-0694">RNA-binding</keyword>